<dbReference type="AlphaFoldDB" id="A0A955I8Z6"/>
<organism evidence="1 2">
    <name type="scientific">Candidatus Dojkabacteria bacterium</name>
    <dbReference type="NCBI Taxonomy" id="2099670"/>
    <lineage>
        <taxon>Bacteria</taxon>
        <taxon>Candidatus Dojkabacteria</taxon>
    </lineage>
</organism>
<protein>
    <submittedName>
        <fullName evidence="1">Uncharacterized protein</fullName>
    </submittedName>
</protein>
<dbReference type="Proteomes" id="UP000741282">
    <property type="component" value="Unassembled WGS sequence"/>
</dbReference>
<reference evidence="1" key="1">
    <citation type="submission" date="2020-04" db="EMBL/GenBank/DDBJ databases">
        <authorList>
            <person name="Zhang T."/>
        </authorList>
    </citation>
    <scope>NUCLEOTIDE SEQUENCE</scope>
    <source>
        <strain evidence="1">HKST-UBA17</strain>
    </source>
</reference>
<proteinExistence type="predicted"/>
<comment type="caution">
    <text evidence="1">The sequence shown here is derived from an EMBL/GenBank/DDBJ whole genome shotgun (WGS) entry which is preliminary data.</text>
</comment>
<feature type="non-terminal residue" evidence="1">
    <location>
        <position position="1"/>
    </location>
</feature>
<sequence>TQTWMSSVMCNGQPLAAEANGEVYMPADIVSQTVSNGGTCVITTAPGEMAEIYSVAGVITINGDVATNDNPAILNGAQQHTGTITIVYAPNNASNGMRVVLSR</sequence>
<evidence type="ECO:0000313" key="1">
    <source>
        <dbReference type="EMBL" id="MCA9376663.1"/>
    </source>
</evidence>
<accession>A0A955I8Z6</accession>
<dbReference type="EMBL" id="JAGQLN010000005">
    <property type="protein sequence ID" value="MCA9376663.1"/>
    <property type="molecule type" value="Genomic_DNA"/>
</dbReference>
<reference evidence="1" key="2">
    <citation type="journal article" date="2021" name="Microbiome">
        <title>Successional dynamics and alternative stable states in a saline activated sludge microbial community over 9 years.</title>
        <authorList>
            <person name="Wang Y."/>
            <person name="Ye J."/>
            <person name="Ju F."/>
            <person name="Liu L."/>
            <person name="Boyd J.A."/>
            <person name="Deng Y."/>
            <person name="Parks D.H."/>
            <person name="Jiang X."/>
            <person name="Yin X."/>
            <person name="Woodcroft B.J."/>
            <person name="Tyson G.W."/>
            <person name="Hugenholtz P."/>
            <person name="Polz M.F."/>
            <person name="Zhang T."/>
        </authorList>
    </citation>
    <scope>NUCLEOTIDE SEQUENCE</scope>
    <source>
        <strain evidence="1">HKST-UBA17</strain>
    </source>
</reference>
<evidence type="ECO:0000313" key="2">
    <source>
        <dbReference type="Proteomes" id="UP000741282"/>
    </source>
</evidence>
<gene>
    <name evidence="1" type="ORF">KC685_01955</name>
</gene>
<name>A0A955I8Z6_9BACT</name>